<dbReference type="InterPro" id="IPR021373">
    <property type="entry name" value="DUF2993"/>
</dbReference>
<name>A0ABP9RIW1_9ACTN</name>
<keyword evidence="2" id="KW-1185">Reference proteome</keyword>
<evidence type="ECO:0000313" key="1">
    <source>
        <dbReference type="EMBL" id="GAA5177750.1"/>
    </source>
</evidence>
<proteinExistence type="predicted"/>
<protein>
    <submittedName>
        <fullName evidence="1">DUF2993 domain-containing protein</fullName>
    </submittedName>
</protein>
<gene>
    <name evidence="1" type="ORF">GCM10023322_03210</name>
</gene>
<organism evidence="1 2">
    <name type="scientific">Rugosimonospora acidiphila</name>
    <dbReference type="NCBI Taxonomy" id="556531"/>
    <lineage>
        <taxon>Bacteria</taxon>
        <taxon>Bacillati</taxon>
        <taxon>Actinomycetota</taxon>
        <taxon>Actinomycetes</taxon>
        <taxon>Micromonosporales</taxon>
        <taxon>Micromonosporaceae</taxon>
        <taxon>Rugosimonospora</taxon>
    </lineage>
</organism>
<comment type="caution">
    <text evidence="1">The sequence shown here is derived from an EMBL/GenBank/DDBJ whole genome shotgun (WGS) entry which is preliminary data.</text>
</comment>
<dbReference type="Proteomes" id="UP001501570">
    <property type="component" value="Unassembled WGS sequence"/>
</dbReference>
<evidence type="ECO:0000313" key="2">
    <source>
        <dbReference type="Proteomes" id="UP001501570"/>
    </source>
</evidence>
<reference evidence="2" key="1">
    <citation type="journal article" date="2019" name="Int. J. Syst. Evol. Microbiol.">
        <title>The Global Catalogue of Microorganisms (GCM) 10K type strain sequencing project: providing services to taxonomists for standard genome sequencing and annotation.</title>
        <authorList>
            <consortium name="The Broad Institute Genomics Platform"/>
            <consortium name="The Broad Institute Genome Sequencing Center for Infectious Disease"/>
            <person name="Wu L."/>
            <person name="Ma J."/>
        </authorList>
    </citation>
    <scope>NUCLEOTIDE SEQUENCE [LARGE SCALE GENOMIC DNA]</scope>
    <source>
        <strain evidence="2">JCM 18304</strain>
    </source>
</reference>
<dbReference type="EMBL" id="BAABJQ010000001">
    <property type="protein sequence ID" value="GAA5177750.1"/>
    <property type="molecule type" value="Genomic_DNA"/>
</dbReference>
<dbReference type="Pfam" id="PF11209">
    <property type="entry name" value="LmeA"/>
    <property type="match status" value="1"/>
</dbReference>
<sequence>MAASRRRGRKALLVLVVVVIAVAGLFVIADRVAVIAAERTVADQAKKQLTAQGVSSPSNPSVKIGGFPFLTQVVGGRYNKITIDIAKPSTRDVTLDDLTVVATGVNASLGALINGSGDITADHVAGTARLDWSSVSQLIDLSQFGSGGATVAPLPNGEVQITAPVKVLTLSINVVATGSIQVVNDAAQVHINKVNVQGGNVPPILQQVLGSLEQQLSFNVKIPPLPYHLKIQNVQAKQAGVTITATAANVPLNSGGA</sequence>
<dbReference type="RefSeq" id="WP_345625312.1">
    <property type="nucleotide sequence ID" value="NZ_BAABJQ010000001.1"/>
</dbReference>
<accession>A0ABP9RIW1</accession>